<evidence type="ECO:0000313" key="17">
    <source>
        <dbReference type="Proteomes" id="UP000251485"/>
    </source>
</evidence>
<dbReference type="InterPro" id="IPR037682">
    <property type="entry name" value="TonB_C"/>
</dbReference>
<dbReference type="KEGG" id="pvl:AOB99_02810"/>
<dbReference type="SUPFAM" id="SSF74653">
    <property type="entry name" value="TolA/TonB C-terminal domain"/>
    <property type="match status" value="1"/>
</dbReference>
<proteinExistence type="inferred from homology"/>
<reference evidence="14" key="3">
    <citation type="submission" date="2023-06" db="EMBL/GenBank/DDBJ databases">
        <authorList>
            <consortium name="Clinical and Environmental Microbiology Branch: Whole genome sequencing antimicrobial resistance pathogens in the healthcare setting"/>
        </authorList>
    </citation>
    <scope>NUCLEOTIDE SEQUENCE</scope>
    <source>
        <strain evidence="14">Microbial</strain>
    </source>
</reference>
<evidence type="ECO:0000256" key="11">
    <source>
        <dbReference type="SAM" id="Phobius"/>
    </source>
</evidence>
<dbReference type="EMBL" id="ABKSPD020000001">
    <property type="protein sequence ID" value="EKW9774405.1"/>
    <property type="molecule type" value="Genomic_DNA"/>
</dbReference>
<feature type="transmembrane region" description="Helical" evidence="11">
    <location>
        <begin position="12"/>
        <end position="37"/>
    </location>
</feature>
<evidence type="ECO:0000313" key="13">
    <source>
        <dbReference type="EMBL" id="ARX36227.1"/>
    </source>
</evidence>
<evidence type="ECO:0000313" key="18">
    <source>
        <dbReference type="Proteomes" id="UP001171165"/>
    </source>
</evidence>
<keyword evidence="4" id="KW-1003">Cell membrane</keyword>
<evidence type="ECO:0000256" key="4">
    <source>
        <dbReference type="ARBA" id="ARBA00022475"/>
    </source>
</evidence>
<dbReference type="GO" id="GO:0031992">
    <property type="term" value="F:energy transducer activity"/>
    <property type="evidence" value="ECO:0007669"/>
    <property type="project" value="TreeGrafter"/>
</dbReference>
<dbReference type="Pfam" id="PF03544">
    <property type="entry name" value="TonB_C"/>
    <property type="match status" value="1"/>
</dbReference>
<dbReference type="GeneID" id="6799929"/>
<dbReference type="GO" id="GO:0098797">
    <property type="term" value="C:plasma membrane protein complex"/>
    <property type="evidence" value="ECO:0007669"/>
    <property type="project" value="TreeGrafter"/>
</dbReference>
<feature type="domain" description="TonB C-terminal" evidence="12">
    <location>
        <begin position="168"/>
        <end position="263"/>
    </location>
</feature>
<evidence type="ECO:0000256" key="5">
    <source>
        <dbReference type="ARBA" id="ARBA00022519"/>
    </source>
</evidence>
<evidence type="ECO:0000313" key="14">
    <source>
        <dbReference type="EMBL" id="EKW9774405.1"/>
    </source>
</evidence>
<reference evidence="13 16" key="1">
    <citation type="submission" date="2017-05" db="EMBL/GenBank/DDBJ databases">
        <title>Whole genome sequencing of Proteus mirabilis AR_0155.</title>
        <authorList>
            <person name="Conlan S."/>
            <person name="Thomas P.J."/>
            <person name="Mullikin J."/>
            <person name="Frank K.M."/>
            <person name="Segre J.A."/>
        </authorList>
    </citation>
    <scope>NUCLEOTIDE SEQUENCE [LARGE SCALE GENOMIC DNA]</scope>
    <source>
        <strain evidence="13 16">AR_0155</strain>
    </source>
</reference>
<dbReference type="EMBL" id="UAUE01000004">
    <property type="protein sequence ID" value="SPY94681.1"/>
    <property type="molecule type" value="Genomic_DNA"/>
</dbReference>
<evidence type="ECO:0000313" key="15">
    <source>
        <dbReference type="EMBL" id="SPY94681.1"/>
    </source>
</evidence>
<evidence type="ECO:0000256" key="7">
    <source>
        <dbReference type="ARBA" id="ARBA00022927"/>
    </source>
</evidence>
<dbReference type="RefSeq" id="WP_004245235.1">
    <property type="nucleotide sequence ID" value="NZ_BGKS01000003.1"/>
</dbReference>
<feature type="compositionally biased region" description="Low complexity" evidence="10">
    <location>
        <begin position="149"/>
        <end position="164"/>
    </location>
</feature>
<dbReference type="PROSITE" id="PS52015">
    <property type="entry name" value="TONB_CTD"/>
    <property type="match status" value="1"/>
</dbReference>
<evidence type="ECO:0000256" key="9">
    <source>
        <dbReference type="ARBA" id="ARBA00023136"/>
    </source>
</evidence>
<keyword evidence="5" id="KW-0997">Cell inner membrane</keyword>
<evidence type="ECO:0000313" key="16">
    <source>
        <dbReference type="Proteomes" id="UP000195540"/>
    </source>
</evidence>
<dbReference type="PANTHER" id="PTHR33446">
    <property type="entry name" value="PROTEIN TONB-RELATED"/>
    <property type="match status" value="1"/>
</dbReference>
<protein>
    <submittedName>
        <fullName evidence="14">Energy transducer TonB</fullName>
    </submittedName>
    <submittedName>
        <fullName evidence="15">TonB-like protein</fullName>
    </submittedName>
</protein>
<keyword evidence="8 11" id="KW-1133">Transmembrane helix</keyword>
<dbReference type="InterPro" id="IPR006260">
    <property type="entry name" value="TonB/TolA_C"/>
</dbReference>
<dbReference type="OMA" id="WINKMAP"/>
<comment type="similarity">
    <text evidence="2">Belongs to the TonB family.</text>
</comment>
<name>A0A1Z1SZ27_PROMI</name>
<dbReference type="Proteomes" id="UP000195540">
    <property type="component" value="Chromosome"/>
</dbReference>
<dbReference type="GO" id="GO:0015031">
    <property type="term" value="P:protein transport"/>
    <property type="evidence" value="ECO:0007669"/>
    <property type="project" value="UniProtKB-KW"/>
</dbReference>
<evidence type="ECO:0000256" key="1">
    <source>
        <dbReference type="ARBA" id="ARBA00004383"/>
    </source>
</evidence>
<evidence type="ECO:0000256" key="10">
    <source>
        <dbReference type="SAM" id="MobiDB-lite"/>
    </source>
</evidence>
<reference evidence="15 17" key="2">
    <citation type="submission" date="2018-06" db="EMBL/GenBank/DDBJ databases">
        <authorList>
            <consortium name="Pathogen Informatics"/>
            <person name="Doyle S."/>
        </authorList>
    </citation>
    <scope>NUCLEOTIDE SEQUENCE [LARGE SCALE GENOMIC DNA]</scope>
    <source>
        <strain evidence="15 17">NCTC10975</strain>
    </source>
</reference>
<accession>A0A1Z1SZ27</accession>
<feature type="region of interest" description="Disordered" evidence="10">
    <location>
        <begin position="130"/>
        <end position="166"/>
    </location>
</feature>
<dbReference type="Proteomes" id="UP001171165">
    <property type="component" value="Unassembled WGS sequence"/>
</dbReference>
<organism evidence="14 18">
    <name type="scientific">Proteus mirabilis</name>
    <dbReference type="NCBI Taxonomy" id="584"/>
    <lineage>
        <taxon>Bacteria</taxon>
        <taxon>Pseudomonadati</taxon>
        <taxon>Pseudomonadota</taxon>
        <taxon>Gammaproteobacteria</taxon>
        <taxon>Enterobacterales</taxon>
        <taxon>Morganellaceae</taxon>
        <taxon>Proteus</taxon>
    </lineage>
</organism>
<keyword evidence="7" id="KW-0653">Protein transport</keyword>
<dbReference type="InterPro" id="IPR051045">
    <property type="entry name" value="TonB-dependent_transducer"/>
</dbReference>
<dbReference type="Proteomes" id="UP000251485">
    <property type="component" value="Unassembled WGS sequence"/>
</dbReference>
<keyword evidence="9 11" id="KW-0472">Membrane</keyword>
<dbReference type="AlphaFoldDB" id="A0A1Z1SZ27"/>
<evidence type="ECO:0000256" key="8">
    <source>
        <dbReference type="ARBA" id="ARBA00022989"/>
    </source>
</evidence>
<dbReference type="EMBL" id="CP021694">
    <property type="protein sequence ID" value="ARX36227.1"/>
    <property type="molecule type" value="Genomic_DNA"/>
</dbReference>
<dbReference type="STRING" id="584.AOUC001_16145"/>
<dbReference type="PANTHER" id="PTHR33446:SF2">
    <property type="entry name" value="PROTEIN TONB"/>
    <property type="match status" value="1"/>
</dbReference>
<gene>
    <name evidence="13" type="ORF">AM402_19495</name>
    <name evidence="15" type="ORF">NCTC10975_01029</name>
    <name evidence="14" type="ORF">PW210_000154</name>
</gene>
<sequence length="263" mass="28559">MSSMSATFPRRWSFSIGGLTASIVFHVTLVVVAIGWITTKDEQYAVLPPAMTMQVGLYQLAKAEPKEVPVGPEQVMSVPEAAEPEPMKEQLDVPKMPVVEQGTYERVAEKPKVKPVVKPKPVVVKVPDDLPVSEAPADTTTAPLSGENATSSADFTSTASSSRSGQMGWESLVHSHIDMYKRYPRAALRFKATGVTQVEISLNAKGELLDVSIQTSSGNRILDKEAINTIKRASPFPAPESHRLVNGSFSFIAPLSFDYRQSS</sequence>
<evidence type="ECO:0000259" key="12">
    <source>
        <dbReference type="PROSITE" id="PS52015"/>
    </source>
</evidence>
<dbReference type="Gene3D" id="3.30.1150.10">
    <property type="match status" value="1"/>
</dbReference>
<evidence type="ECO:0000256" key="6">
    <source>
        <dbReference type="ARBA" id="ARBA00022692"/>
    </source>
</evidence>
<keyword evidence="6 11" id="KW-0812">Transmembrane</keyword>
<evidence type="ECO:0000256" key="3">
    <source>
        <dbReference type="ARBA" id="ARBA00022448"/>
    </source>
</evidence>
<evidence type="ECO:0000256" key="2">
    <source>
        <dbReference type="ARBA" id="ARBA00006555"/>
    </source>
</evidence>
<dbReference type="GO" id="GO:0055085">
    <property type="term" value="P:transmembrane transport"/>
    <property type="evidence" value="ECO:0007669"/>
    <property type="project" value="InterPro"/>
</dbReference>
<dbReference type="NCBIfam" id="TIGR01352">
    <property type="entry name" value="tonB_Cterm"/>
    <property type="match status" value="1"/>
</dbReference>
<comment type="subcellular location">
    <subcellularLocation>
        <location evidence="1">Cell inner membrane</location>
        <topology evidence="1">Single-pass membrane protein</topology>
        <orientation evidence="1">Periplasmic side</orientation>
    </subcellularLocation>
</comment>
<keyword evidence="3" id="KW-0813">Transport</keyword>